<dbReference type="EMBL" id="UZAH01000069">
    <property type="protein sequence ID" value="VDO18495.1"/>
    <property type="molecule type" value="Genomic_DNA"/>
</dbReference>
<organism evidence="3 4">
    <name type="scientific">Heligmosomoides polygyrus</name>
    <name type="common">Parasitic roundworm</name>
    <dbReference type="NCBI Taxonomy" id="6339"/>
    <lineage>
        <taxon>Eukaryota</taxon>
        <taxon>Metazoa</taxon>
        <taxon>Ecdysozoa</taxon>
        <taxon>Nematoda</taxon>
        <taxon>Chromadorea</taxon>
        <taxon>Rhabditida</taxon>
        <taxon>Rhabditina</taxon>
        <taxon>Rhabditomorpha</taxon>
        <taxon>Strongyloidea</taxon>
        <taxon>Heligmosomidae</taxon>
        <taxon>Heligmosomoides</taxon>
    </lineage>
</organism>
<protein>
    <submittedName>
        <fullName evidence="4">V-SNARE domain-containing protein</fullName>
    </submittedName>
</protein>
<gene>
    <name evidence="2" type="ORF">HPBE_LOCUS113</name>
</gene>
<accession>A0A3P7WYH8</accession>
<accession>A0A183F202</accession>
<evidence type="ECO:0000313" key="3">
    <source>
        <dbReference type="Proteomes" id="UP000050761"/>
    </source>
</evidence>
<reference evidence="4" key="2">
    <citation type="submission" date="2019-09" db="UniProtKB">
        <authorList>
            <consortium name="WormBaseParasite"/>
        </authorList>
    </citation>
    <scope>IDENTIFICATION</scope>
</reference>
<reference evidence="2 3" key="1">
    <citation type="submission" date="2018-11" db="EMBL/GenBank/DDBJ databases">
        <authorList>
            <consortium name="Pathogen Informatics"/>
        </authorList>
    </citation>
    <scope>NUCLEOTIDE SEQUENCE [LARGE SCALE GENOMIC DNA]</scope>
</reference>
<sequence length="157" mass="17734">MQSLTEKSGDGERRRATITTLEKMNAAEEGLQSIARAVQATISSDISLKHAIAQLQQSRERLASYETLKKEADRAAERMLGLDDDVPQESMNGLRGFPAFYAPSDVIQVQTAVKGQRYKGRGRGDRIQDYSTQVIMNMARRDDLQYKMQRNVLHRVC</sequence>
<keyword evidence="3" id="KW-1185">Reference proteome</keyword>
<proteinExistence type="predicted"/>
<feature type="coiled-coil region" evidence="1">
    <location>
        <begin position="48"/>
        <end position="85"/>
    </location>
</feature>
<dbReference type="Proteomes" id="UP000050761">
    <property type="component" value="Unassembled WGS sequence"/>
</dbReference>
<evidence type="ECO:0000256" key="1">
    <source>
        <dbReference type="SAM" id="Coils"/>
    </source>
</evidence>
<evidence type="ECO:0000313" key="4">
    <source>
        <dbReference type="WBParaSite" id="HPBE_0000011201-mRNA-1"/>
    </source>
</evidence>
<name>A0A183F202_HELPZ</name>
<dbReference type="WBParaSite" id="HPBE_0000011201-mRNA-1">
    <property type="protein sequence ID" value="HPBE_0000011201-mRNA-1"/>
    <property type="gene ID" value="HPBE_0000011201"/>
</dbReference>
<evidence type="ECO:0000313" key="2">
    <source>
        <dbReference type="EMBL" id="VDO18495.1"/>
    </source>
</evidence>
<keyword evidence="1" id="KW-0175">Coiled coil</keyword>
<dbReference type="OrthoDB" id="5859606at2759"/>
<dbReference type="AlphaFoldDB" id="A0A183F202"/>